<proteinExistence type="predicted"/>
<reference evidence="2" key="1">
    <citation type="journal article" date="2018" name="MSphere">
        <title>Ultrasensitive Capture of Human Herpes Simplex Virus Genomes Directly from Clinical Samples Reveals Extraordinarily Limited Evolution in Cell Culture.</title>
        <authorList>
            <person name="Greninger A.L."/>
            <person name="Roychoudhury P."/>
            <person name="Xie H."/>
            <person name="Casto A."/>
            <person name="Cent A."/>
            <person name="Pepper G."/>
            <person name="Koelle D.M."/>
            <person name="Huang M.L."/>
            <person name="Wald A."/>
            <person name="Johnston C."/>
            <person name="Jerome K.R."/>
        </authorList>
    </citation>
    <scope>NUCLEOTIDE SEQUENCE</scope>
    <source>
        <strain evidence="2">2006-57630</strain>
    </source>
</reference>
<accession>A0A2Z4GZV4</accession>
<sequence length="48" mass="5026">MARCSPANSWVPPTRGAVGRPSNPGTTCPSRSTCGLAATWVPGTRKKR</sequence>
<name>A0A2Z4GZV4_HHV1</name>
<organismHost>
    <name type="scientific">Homo sapiens</name>
    <name type="common">Human</name>
    <dbReference type="NCBI Taxonomy" id="9606"/>
</organismHost>
<dbReference type="EMBL" id="MG999840">
    <property type="protein sequence ID" value="AWW07998.1"/>
    <property type="molecule type" value="Genomic_DNA"/>
</dbReference>
<organism evidence="2">
    <name type="scientific">Human herpesvirus 1</name>
    <name type="common">HHV-1</name>
    <name type="synonym">Human herpes simplex virus 1</name>
    <dbReference type="NCBI Taxonomy" id="10298"/>
    <lineage>
        <taxon>Viruses</taxon>
        <taxon>Duplodnaviria</taxon>
        <taxon>Heunggongvirae</taxon>
        <taxon>Peploviricota</taxon>
        <taxon>Herviviricetes</taxon>
        <taxon>Herpesvirales</taxon>
        <taxon>Orthoherpesviridae</taxon>
        <taxon>Alphaherpesvirinae</taxon>
        <taxon>Simplexvirus</taxon>
        <taxon>Simplexvirus humanalpha1</taxon>
    </lineage>
</organism>
<evidence type="ECO:0000256" key="1">
    <source>
        <dbReference type="SAM" id="MobiDB-lite"/>
    </source>
</evidence>
<feature type="region of interest" description="Disordered" evidence="1">
    <location>
        <begin position="1"/>
        <end position="48"/>
    </location>
</feature>
<feature type="compositionally biased region" description="Polar residues" evidence="1">
    <location>
        <begin position="23"/>
        <end position="33"/>
    </location>
</feature>
<protein>
    <submittedName>
        <fullName evidence="2">Uncharacterized protein</fullName>
    </submittedName>
</protein>
<evidence type="ECO:0000313" key="2">
    <source>
        <dbReference type="EMBL" id="AWW07998.1"/>
    </source>
</evidence>